<sequence length="530" mass="59505">MPSEPRIMQSVPSKAQAGQEVCAVAKRNAKLDDWEVSLVKAMLATGKYRKQEIHSYFSRQGRTINQARISQIASGVIQGDVPAATDAQLSAFLANYDDPAVARRKFLEEDPLHPSAAKMILHAQDGTTPTIGIEENDWTEFKETFGWNSRAAYARTIAAFANNRGGYLVFGVHDESKHIVGLSSDSFKRMDPAVISQYLNQHFAPAIRWQMETVDIFGKSVGLIYVWQAENRPVICTQNHDPLKSADIYYRYVGYSSRINTAELLTILSERDDKIERKWMETMRHIRHIGIDNTAVLDTSNGVVKGPGGSFVIDEALLPKLKFIREGHFSEDSGAPALKLVGEVEPIRGSVGAETGPLGRVPLSDRELIAAFIEQREVHNPKAYIRQLCHVQPKWMPLYYYMASAKIGPEEAIAILEEEPTSYPARKAAQIDRLRVGQCPVKPSAHVHRKARERLLNKEPFDTSDPHDAKKLLVAIQTLSRDEIDRTHIFPLLRECFDRHYGGENSGLTGDIRHAVTQLDCELWKPQEEG</sequence>
<evidence type="ECO:0000313" key="3">
    <source>
        <dbReference type="Proteomes" id="UP000298596"/>
    </source>
</evidence>
<gene>
    <name evidence="2" type="ORF">D3867_14095</name>
</gene>
<dbReference type="Gene3D" id="3.30.950.30">
    <property type="entry name" value="Schlafen, AAA domain"/>
    <property type="match status" value="1"/>
</dbReference>
<dbReference type="Proteomes" id="UP000298596">
    <property type="component" value="Chromosome"/>
</dbReference>
<proteinExistence type="predicted"/>
<name>A0A4D8PWZ4_AZOBR</name>
<keyword evidence="2" id="KW-0547">Nucleotide-binding</keyword>
<dbReference type="AlphaFoldDB" id="A0A4D8PWZ4"/>
<dbReference type="PANTHER" id="PTHR30595:SF6">
    <property type="entry name" value="SCHLAFEN ALBA-2 DOMAIN-CONTAINING PROTEIN"/>
    <property type="match status" value="1"/>
</dbReference>
<evidence type="ECO:0000313" key="2">
    <source>
        <dbReference type="EMBL" id="QCO03044.1"/>
    </source>
</evidence>
<accession>A0A4D8PWZ4</accession>
<organism evidence="2 3">
    <name type="scientific">Azospirillum brasilense</name>
    <dbReference type="NCBI Taxonomy" id="192"/>
    <lineage>
        <taxon>Bacteria</taxon>
        <taxon>Pseudomonadati</taxon>
        <taxon>Pseudomonadota</taxon>
        <taxon>Alphaproteobacteria</taxon>
        <taxon>Rhodospirillales</taxon>
        <taxon>Azospirillaceae</taxon>
        <taxon>Azospirillum</taxon>
    </lineage>
</organism>
<keyword evidence="2" id="KW-0067">ATP-binding</keyword>
<protein>
    <submittedName>
        <fullName evidence="2">ATP-binding protein</fullName>
    </submittedName>
</protein>
<dbReference type="PANTHER" id="PTHR30595">
    <property type="entry name" value="GLPR-RELATED TRANSCRIPTIONAL REPRESSOR"/>
    <property type="match status" value="1"/>
</dbReference>
<dbReference type="Pfam" id="PF04326">
    <property type="entry name" value="SLFN_AlbA_2"/>
    <property type="match status" value="1"/>
</dbReference>
<reference evidence="2 3" key="1">
    <citation type="submission" date="2018-09" db="EMBL/GenBank/DDBJ databases">
        <title>Whole genome based analysis of evolution and adaptive divergence in Indian and Brazilian strains of Azospirillum brasilense.</title>
        <authorList>
            <person name="Singh C."/>
            <person name="Tripathi A.K."/>
        </authorList>
    </citation>
    <scope>NUCLEOTIDE SEQUENCE [LARGE SCALE GENOMIC DNA]</scope>
    <source>
        <strain evidence="2 3">MTCC4036</strain>
    </source>
</reference>
<dbReference type="InterPro" id="IPR007421">
    <property type="entry name" value="Schlafen_AlbA_2_dom"/>
</dbReference>
<dbReference type="InterPro" id="IPR038461">
    <property type="entry name" value="Schlafen_AlbA_2_dom_sf"/>
</dbReference>
<dbReference type="EMBL" id="CP032330">
    <property type="protein sequence ID" value="QCO03044.1"/>
    <property type="molecule type" value="Genomic_DNA"/>
</dbReference>
<feature type="domain" description="Schlafen AlbA-2" evidence="1">
    <location>
        <begin position="135"/>
        <end position="257"/>
    </location>
</feature>
<evidence type="ECO:0000259" key="1">
    <source>
        <dbReference type="Pfam" id="PF04326"/>
    </source>
</evidence>
<dbReference type="GO" id="GO:0005524">
    <property type="term" value="F:ATP binding"/>
    <property type="evidence" value="ECO:0007669"/>
    <property type="project" value="UniProtKB-KW"/>
</dbReference>